<evidence type="ECO:0000313" key="2">
    <source>
        <dbReference type="EMBL" id="UUY51122.1"/>
    </source>
</evidence>
<dbReference type="RefSeq" id="WP_257857320.1">
    <property type="nucleotide sequence ID" value="NZ_CP102514.1"/>
</dbReference>
<sequence>MSDPMAVLAMTGATTVVAAMATSVWEGTRDRVVDLFRRRDEDRSAVVRAQLDGDAELVLGEGDDTDGVRDDLVRPWARRLAALLRDHPEAAEELRALVEDATAPRDGDTWSQHVIARAGGAAFGAQGPGSSVHVHHHQPASGDAPA</sequence>
<organism evidence="2 3">
    <name type="scientific">Streptomyces yangpuensis</name>
    <dbReference type="NCBI Taxonomy" id="1648182"/>
    <lineage>
        <taxon>Bacteria</taxon>
        <taxon>Bacillati</taxon>
        <taxon>Actinomycetota</taxon>
        <taxon>Actinomycetes</taxon>
        <taxon>Kitasatosporales</taxon>
        <taxon>Streptomycetaceae</taxon>
        <taxon>Streptomyces</taxon>
    </lineage>
</organism>
<gene>
    <name evidence="2" type="ORF">NRK68_30175</name>
</gene>
<feature type="region of interest" description="Disordered" evidence="1">
    <location>
        <begin position="121"/>
        <end position="146"/>
    </location>
</feature>
<reference evidence="2" key="1">
    <citation type="submission" date="2022-08" db="EMBL/GenBank/DDBJ databases">
        <authorList>
            <person name="Tian L."/>
        </authorList>
    </citation>
    <scope>NUCLEOTIDE SEQUENCE</scope>
    <source>
        <strain evidence="2">CM253</strain>
    </source>
</reference>
<dbReference type="EMBL" id="CP102514">
    <property type="protein sequence ID" value="UUY51122.1"/>
    <property type="molecule type" value="Genomic_DNA"/>
</dbReference>
<dbReference type="Proteomes" id="UP001057738">
    <property type="component" value="Chromosome"/>
</dbReference>
<accession>A0ABY5Q4L3</accession>
<dbReference type="GeneID" id="95577794"/>
<proteinExistence type="predicted"/>
<evidence type="ECO:0000313" key="3">
    <source>
        <dbReference type="Proteomes" id="UP001057738"/>
    </source>
</evidence>
<evidence type="ECO:0000256" key="1">
    <source>
        <dbReference type="SAM" id="MobiDB-lite"/>
    </source>
</evidence>
<name>A0ABY5Q4L3_9ACTN</name>
<keyword evidence="3" id="KW-1185">Reference proteome</keyword>
<protein>
    <submittedName>
        <fullName evidence="2">Uncharacterized protein</fullName>
    </submittedName>
</protein>